<dbReference type="InterPro" id="IPR023753">
    <property type="entry name" value="FAD/NAD-binding_dom"/>
</dbReference>
<keyword evidence="3" id="KW-1185">Reference proteome</keyword>
<dbReference type="RefSeq" id="XP_004182953.1">
    <property type="nucleotide sequence ID" value="XM_004182905.1"/>
</dbReference>
<evidence type="ECO:0000313" key="3">
    <source>
        <dbReference type="Proteomes" id="UP000014680"/>
    </source>
</evidence>
<dbReference type="VEuPathDB" id="AmoebaDB:EIN_416660"/>
<dbReference type="EMBL" id="KB207254">
    <property type="protein sequence ID" value="ELP83607.1"/>
    <property type="molecule type" value="Genomic_DNA"/>
</dbReference>
<accession>A0A0A1TUE5</accession>
<gene>
    <name evidence="2" type="ORF">EIN_416660</name>
</gene>
<dbReference type="OrthoDB" id="10250374at2759"/>
<name>A0A0A1TUE5_ENTIV</name>
<dbReference type="SUPFAM" id="SSF51905">
    <property type="entry name" value="FAD/NAD(P)-binding domain"/>
    <property type="match status" value="1"/>
</dbReference>
<feature type="domain" description="FAD/NAD(P)-binding" evidence="1">
    <location>
        <begin position="12"/>
        <end position="220"/>
    </location>
</feature>
<dbReference type="AlphaFoldDB" id="A0A0A1TUE5"/>
<dbReference type="PANTHER" id="PTHR42783">
    <property type="entry name" value="GLUTAMATE SYNTHASE [NADPH] SMALL CHAIN"/>
    <property type="match status" value="1"/>
</dbReference>
<evidence type="ECO:0000313" key="2">
    <source>
        <dbReference type="EMBL" id="ELP83607.1"/>
    </source>
</evidence>
<dbReference type="InterPro" id="IPR036188">
    <property type="entry name" value="FAD/NAD-bd_sf"/>
</dbReference>
<organism evidence="2 3">
    <name type="scientific">Entamoeba invadens IP1</name>
    <dbReference type="NCBI Taxonomy" id="370355"/>
    <lineage>
        <taxon>Eukaryota</taxon>
        <taxon>Amoebozoa</taxon>
        <taxon>Evosea</taxon>
        <taxon>Archamoebae</taxon>
        <taxon>Mastigamoebida</taxon>
        <taxon>Entamoebidae</taxon>
        <taxon>Entamoeba</taxon>
    </lineage>
</organism>
<protein>
    <submittedName>
        <fullName evidence="2">Glutamate synthase beta subunit, putative</fullName>
    </submittedName>
</protein>
<dbReference type="PRINTS" id="PR00469">
    <property type="entry name" value="PNDRDTASEII"/>
</dbReference>
<dbReference type="PRINTS" id="PR00368">
    <property type="entry name" value="FADPNR"/>
</dbReference>
<proteinExistence type="predicted"/>
<feature type="non-terminal residue" evidence="2">
    <location>
        <position position="1"/>
    </location>
</feature>
<dbReference type="Pfam" id="PF07992">
    <property type="entry name" value="Pyr_redox_2"/>
    <property type="match status" value="1"/>
</dbReference>
<dbReference type="PANTHER" id="PTHR42783:SF3">
    <property type="entry name" value="GLUTAMATE SYNTHASE [NADPH] SMALL CHAIN-RELATED"/>
    <property type="match status" value="1"/>
</dbReference>
<evidence type="ECO:0000259" key="1">
    <source>
        <dbReference type="Pfam" id="PF07992"/>
    </source>
</evidence>
<reference evidence="2 3" key="1">
    <citation type="submission" date="2012-10" db="EMBL/GenBank/DDBJ databases">
        <authorList>
            <person name="Zafar N."/>
            <person name="Inman J."/>
            <person name="Hall N."/>
            <person name="Lorenzi H."/>
            <person name="Caler E."/>
        </authorList>
    </citation>
    <scope>NUCLEOTIDE SEQUENCE [LARGE SCALE GENOMIC DNA]</scope>
    <source>
        <strain evidence="2 3">IP1</strain>
    </source>
</reference>
<sequence>AKVDDIITLKKEYDGVFVGIGALKPKTIGIPGENLKGVEHVIPFLESVNCHVRKTIGKNVAVVGAGFSALDAVRVARRLGSEAFIVYRRSAKEMPATPNEVEEAIAEGVKMMTLCNPTKIFGDENGNVIGLQLQRMELGEKDSTGRSAPRPIPNSEFYVECDMVIQAISQEVETETTTGITLNPNHTLTINDKYETNVKGIYACGDCTSGPKNIVHAVGDAHQAVISMDLYLKSLPTL</sequence>
<dbReference type="Proteomes" id="UP000014680">
    <property type="component" value="Unassembled WGS sequence"/>
</dbReference>
<dbReference type="Gene3D" id="3.50.50.60">
    <property type="entry name" value="FAD/NAD(P)-binding domain"/>
    <property type="match status" value="2"/>
</dbReference>
<dbReference type="KEGG" id="eiv:EIN_416660"/>
<dbReference type="GeneID" id="14882591"/>
<dbReference type="GO" id="GO:0016491">
    <property type="term" value="F:oxidoreductase activity"/>
    <property type="evidence" value="ECO:0007669"/>
    <property type="project" value="InterPro"/>
</dbReference>